<feature type="transmembrane region" description="Helical" evidence="5">
    <location>
        <begin position="18"/>
        <end position="37"/>
    </location>
</feature>
<dbReference type="PANTHER" id="PTHR43027:SF1">
    <property type="entry name" value="DOXORUBICIN RESISTANCE ABC TRANSPORTER PERMEASE PROTEIN DRRC-RELATED"/>
    <property type="match status" value="1"/>
</dbReference>
<reference evidence="7" key="2">
    <citation type="submission" date="2021-06" db="EMBL/GenBank/DDBJ databases">
        <authorList>
            <consortium name="NCBI Pathogen Detection Project"/>
        </authorList>
    </citation>
    <scope>NUCLEOTIDE SEQUENCE</scope>
    <source>
        <strain evidence="7">Clostridioides</strain>
    </source>
</reference>
<reference evidence="7" key="1">
    <citation type="journal article" date="2018" name="Genome Biol.">
        <title>SKESA: strategic k-mer extension for scrupulous assemblies.</title>
        <authorList>
            <person name="Souvorov A."/>
            <person name="Agarwala R."/>
            <person name="Lipman D.J."/>
        </authorList>
    </citation>
    <scope>NUCLEOTIDE SEQUENCE</scope>
    <source>
        <strain evidence="7">Clostridioides</strain>
    </source>
</reference>
<dbReference type="InterPro" id="IPR052902">
    <property type="entry name" value="ABC-2_transporter"/>
</dbReference>
<dbReference type="PANTHER" id="PTHR43027">
    <property type="entry name" value="DOXORUBICIN RESISTANCE ABC TRANSPORTER PERMEASE PROTEIN DRRC-RELATED"/>
    <property type="match status" value="1"/>
</dbReference>
<dbReference type="Pfam" id="PF12698">
    <property type="entry name" value="ABC2_membrane_3"/>
    <property type="match status" value="1"/>
</dbReference>
<feature type="transmembrane region" description="Helical" evidence="5">
    <location>
        <begin position="285"/>
        <end position="304"/>
    </location>
</feature>
<evidence type="ECO:0000256" key="2">
    <source>
        <dbReference type="ARBA" id="ARBA00022692"/>
    </source>
</evidence>
<dbReference type="InterPro" id="IPR013525">
    <property type="entry name" value="ABC2_TM"/>
</dbReference>
<evidence type="ECO:0000256" key="3">
    <source>
        <dbReference type="ARBA" id="ARBA00022989"/>
    </source>
</evidence>
<sequence length="366" mass="42135">MKLYMSVKTMLKGLKSAFILNLIYFLALPLILSWFLGMVTESMFQNPIKTESTPIVIYDKDNTRLSNDLTKYLKNDLSYILTVKKDDSKAELKLTIPKGYESSLLNEKSNTLNIEKLGTRDDIAVLLQDILDTYHEKFYLNNSQKISSEDFYKLFNKNSIDTSIINNNVKQSSYEYFALVSLGFLVIIFIMNNILSNYISESKGLSKRLYSMPITRVQFLIYDFVGLWIYSFIFLLLYVLFFRILGITFKGNFAILLLLCALSSYFMTSISTFVTSFFSKKYGTVIVYALLFLQTIFGGIFSMISDVFTKLTSLSPTYLIGELFSNYETFKTIDSIGNLIFTCLITSTILIALAIVKEKYKWREVQ</sequence>
<evidence type="ECO:0000313" key="8">
    <source>
        <dbReference type="Proteomes" id="UP000879542"/>
    </source>
</evidence>
<protein>
    <submittedName>
        <fullName evidence="7">ABC transporter permease</fullName>
    </submittedName>
</protein>
<organism evidence="7 8">
    <name type="scientific">Clostridioides difficile</name>
    <name type="common">Peptoclostridium difficile</name>
    <dbReference type="NCBI Taxonomy" id="1496"/>
    <lineage>
        <taxon>Bacteria</taxon>
        <taxon>Bacillati</taxon>
        <taxon>Bacillota</taxon>
        <taxon>Clostridia</taxon>
        <taxon>Peptostreptococcales</taxon>
        <taxon>Peptostreptococcaceae</taxon>
        <taxon>Clostridioides</taxon>
    </lineage>
</organism>
<dbReference type="Proteomes" id="UP000879542">
    <property type="component" value="Unassembled WGS sequence"/>
</dbReference>
<evidence type="ECO:0000256" key="5">
    <source>
        <dbReference type="SAM" id="Phobius"/>
    </source>
</evidence>
<name>A0A9P3YMJ0_CLODI</name>
<feature type="transmembrane region" description="Helical" evidence="5">
    <location>
        <begin position="253"/>
        <end position="278"/>
    </location>
</feature>
<dbReference type="AlphaFoldDB" id="A0A9P3YMJ0"/>
<feature type="transmembrane region" description="Helical" evidence="5">
    <location>
        <begin position="176"/>
        <end position="199"/>
    </location>
</feature>
<dbReference type="GO" id="GO:0016020">
    <property type="term" value="C:membrane"/>
    <property type="evidence" value="ECO:0007669"/>
    <property type="project" value="UniProtKB-SubCell"/>
</dbReference>
<keyword evidence="2 5" id="KW-0812">Transmembrane</keyword>
<comment type="subcellular location">
    <subcellularLocation>
        <location evidence="1">Membrane</location>
        <topology evidence="1">Multi-pass membrane protein</topology>
    </subcellularLocation>
</comment>
<feature type="transmembrane region" description="Helical" evidence="5">
    <location>
        <begin position="220"/>
        <end position="241"/>
    </location>
</feature>
<dbReference type="RefSeq" id="WP_021387783.1">
    <property type="nucleotide sequence ID" value="NZ_AP025558.1"/>
</dbReference>
<evidence type="ECO:0000313" key="7">
    <source>
        <dbReference type="EMBL" id="HBH2618849.1"/>
    </source>
</evidence>
<feature type="transmembrane region" description="Helical" evidence="5">
    <location>
        <begin position="336"/>
        <end position="356"/>
    </location>
</feature>
<proteinExistence type="predicted"/>
<keyword evidence="3 5" id="KW-1133">Transmembrane helix</keyword>
<keyword evidence="4 5" id="KW-0472">Membrane</keyword>
<feature type="domain" description="ABC-2 type transporter transmembrane" evidence="6">
    <location>
        <begin position="22"/>
        <end position="355"/>
    </location>
</feature>
<accession>A0A9P3YMJ0</accession>
<dbReference type="GO" id="GO:0140359">
    <property type="term" value="F:ABC-type transporter activity"/>
    <property type="evidence" value="ECO:0007669"/>
    <property type="project" value="InterPro"/>
</dbReference>
<comment type="caution">
    <text evidence="7">The sequence shown here is derived from an EMBL/GenBank/DDBJ whole genome shotgun (WGS) entry which is preliminary data.</text>
</comment>
<evidence type="ECO:0000259" key="6">
    <source>
        <dbReference type="Pfam" id="PF12698"/>
    </source>
</evidence>
<dbReference type="EMBL" id="DAEQIJ010000002">
    <property type="protein sequence ID" value="HBH2618849.1"/>
    <property type="molecule type" value="Genomic_DNA"/>
</dbReference>
<gene>
    <name evidence="7" type="ORF">KRQ00_000574</name>
</gene>
<evidence type="ECO:0000256" key="4">
    <source>
        <dbReference type="ARBA" id="ARBA00023136"/>
    </source>
</evidence>
<evidence type="ECO:0000256" key="1">
    <source>
        <dbReference type="ARBA" id="ARBA00004141"/>
    </source>
</evidence>